<dbReference type="RefSeq" id="WP_160876379.1">
    <property type="nucleotide sequence ID" value="NZ_WUEK01000003.1"/>
</dbReference>
<reference evidence="10 11" key="1">
    <citation type="submission" date="2019-12" db="EMBL/GenBank/DDBJ databases">
        <authorList>
            <person name="Kun Z."/>
        </authorList>
    </citation>
    <scope>NUCLEOTIDE SEQUENCE [LARGE SCALE GENOMIC DNA]</scope>
    <source>
        <strain evidence="10 11">YIM 123512</strain>
    </source>
</reference>
<dbReference type="Proteomes" id="UP000473325">
    <property type="component" value="Unassembled WGS sequence"/>
</dbReference>
<dbReference type="InterPro" id="IPR050415">
    <property type="entry name" value="MRET"/>
</dbReference>
<dbReference type="InterPro" id="IPR001041">
    <property type="entry name" value="2Fe-2S_ferredoxin-type"/>
</dbReference>
<dbReference type="GO" id="GO:0051537">
    <property type="term" value="F:2 iron, 2 sulfur cluster binding"/>
    <property type="evidence" value="ECO:0007669"/>
    <property type="project" value="UniProtKB-KW"/>
</dbReference>
<keyword evidence="4" id="KW-0479">Metal-binding</keyword>
<dbReference type="InterPro" id="IPR017938">
    <property type="entry name" value="Riboflavin_synthase-like_b-brl"/>
</dbReference>
<dbReference type="InterPro" id="IPR039261">
    <property type="entry name" value="FNR_nucleotide-bd"/>
</dbReference>
<dbReference type="PANTHER" id="PTHR47354:SF1">
    <property type="entry name" value="CARNITINE MONOOXYGENASE REDUCTASE SUBUNIT"/>
    <property type="match status" value="1"/>
</dbReference>
<comment type="caution">
    <text evidence="10">The sequence shown here is derived from an EMBL/GenBank/DDBJ whole genome shotgun (WGS) entry which is preliminary data.</text>
</comment>
<gene>
    <name evidence="10" type="ORF">GRQ65_06600</name>
</gene>
<dbReference type="SUPFAM" id="SSF63380">
    <property type="entry name" value="Riboflavin synthase domain-like"/>
    <property type="match status" value="1"/>
</dbReference>
<dbReference type="SUPFAM" id="SSF52343">
    <property type="entry name" value="Ferredoxin reductase-like, C-terminal NADP-linked domain"/>
    <property type="match status" value="1"/>
</dbReference>
<dbReference type="CDD" id="cd00207">
    <property type="entry name" value="fer2"/>
    <property type="match status" value="1"/>
</dbReference>
<feature type="domain" description="FAD-binding FR-type" evidence="9">
    <location>
        <begin position="1"/>
        <end position="105"/>
    </location>
</feature>
<evidence type="ECO:0000256" key="1">
    <source>
        <dbReference type="ARBA" id="ARBA00001974"/>
    </source>
</evidence>
<dbReference type="CDD" id="cd06185">
    <property type="entry name" value="PDR_like"/>
    <property type="match status" value="1"/>
</dbReference>
<organism evidence="10 11">
    <name type="scientific">Nocardioides flavescens</name>
    <dbReference type="NCBI Taxonomy" id="2691959"/>
    <lineage>
        <taxon>Bacteria</taxon>
        <taxon>Bacillati</taxon>
        <taxon>Actinomycetota</taxon>
        <taxon>Actinomycetes</taxon>
        <taxon>Propionibacteriales</taxon>
        <taxon>Nocardioidaceae</taxon>
        <taxon>Nocardioides</taxon>
    </lineage>
</organism>
<keyword evidence="3" id="KW-0001">2Fe-2S</keyword>
<dbReference type="InterPro" id="IPR036010">
    <property type="entry name" value="2Fe-2S_ferredoxin-like_sf"/>
</dbReference>
<dbReference type="Gene3D" id="2.40.30.10">
    <property type="entry name" value="Translation factors"/>
    <property type="match status" value="1"/>
</dbReference>
<keyword evidence="2" id="KW-0285">Flavoprotein</keyword>
<dbReference type="PANTHER" id="PTHR47354">
    <property type="entry name" value="NADH OXIDOREDUCTASE HCR"/>
    <property type="match status" value="1"/>
</dbReference>
<dbReference type="Gene3D" id="3.40.50.80">
    <property type="entry name" value="Nucleotide-binding domain of ferredoxin-NADP reductase (FNR) module"/>
    <property type="match status" value="1"/>
</dbReference>
<dbReference type="Gene3D" id="3.10.20.30">
    <property type="match status" value="1"/>
</dbReference>
<evidence type="ECO:0000313" key="11">
    <source>
        <dbReference type="Proteomes" id="UP000473325"/>
    </source>
</evidence>
<proteinExistence type="predicted"/>
<dbReference type="Pfam" id="PF00111">
    <property type="entry name" value="Fer2"/>
    <property type="match status" value="1"/>
</dbReference>
<comment type="cofactor">
    <cofactor evidence="1">
        <name>FAD</name>
        <dbReference type="ChEBI" id="CHEBI:57692"/>
    </cofactor>
</comment>
<dbReference type="PROSITE" id="PS51384">
    <property type="entry name" value="FAD_FR"/>
    <property type="match status" value="1"/>
</dbReference>
<protein>
    <submittedName>
        <fullName evidence="10">2Fe-2S iron-sulfur cluster binding domain-containing protein</fullName>
    </submittedName>
</protein>
<feature type="domain" description="2Fe-2S ferredoxin-type" evidence="8">
    <location>
        <begin position="230"/>
        <end position="315"/>
    </location>
</feature>
<evidence type="ECO:0000259" key="9">
    <source>
        <dbReference type="PROSITE" id="PS51384"/>
    </source>
</evidence>
<evidence type="ECO:0000256" key="4">
    <source>
        <dbReference type="ARBA" id="ARBA00022723"/>
    </source>
</evidence>
<sequence length="315" mass="33249">MSDLELVVTRVDDSVPGVRSLDLATPDGARLPRFVPGSHLVVHLGEEGDRTNAYSLTSDGTDPTAYSISVLRVADGAGGSRWVHDALAVGDRVRARLPRSAFAPVARARKHLLVAGGIGVTPIVSHLRAAARWGREVQVLYAFREGHGAHVDDVLDLCPSAELLVDGPDELLARLRVALREQPVGTHLYVCGPGAMIDAVLAAAADAGWPGSRVHLERFGTDALDPGDPFTVTLARTGRTLRVPSGTSLLEALEADGVAVPNLCRQGVCGECMLPVVSGRPLHRDLFLSEPDKASGRVVMPCVSRADGPSLEVAL</sequence>
<dbReference type="InterPro" id="IPR017927">
    <property type="entry name" value="FAD-bd_FR_type"/>
</dbReference>
<dbReference type="AlphaFoldDB" id="A0A6L7EXZ7"/>
<evidence type="ECO:0000256" key="6">
    <source>
        <dbReference type="ARBA" id="ARBA00023004"/>
    </source>
</evidence>
<accession>A0A6L7EXZ7</accession>
<evidence type="ECO:0000256" key="5">
    <source>
        <dbReference type="ARBA" id="ARBA00023002"/>
    </source>
</evidence>
<dbReference type="SUPFAM" id="SSF54292">
    <property type="entry name" value="2Fe-2S ferredoxin-like"/>
    <property type="match status" value="1"/>
</dbReference>
<dbReference type="InterPro" id="IPR054582">
    <property type="entry name" value="DmmA-like_N"/>
</dbReference>
<evidence type="ECO:0000256" key="2">
    <source>
        <dbReference type="ARBA" id="ARBA00022630"/>
    </source>
</evidence>
<keyword evidence="6" id="KW-0408">Iron</keyword>
<keyword evidence="11" id="KW-1185">Reference proteome</keyword>
<evidence type="ECO:0000256" key="3">
    <source>
        <dbReference type="ARBA" id="ARBA00022714"/>
    </source>
</evidence>
<dbReference type="PROSITE" id="PS51085">
    <property type="entry name" value="2FE2S_FER_2"/>
    <property type="match status" value="1"/>
</dbReference>
<dbReference type="PRINTS" id="PR00409">
    <property type="entry name" value="PHDIOXRDTASE"/>
</dbReference>
<evidence type="ECO:0000313" key="10">
    <source>
        <dbReference type="EMBL" id="MXG89215.1"/>
    </source>
</evidence>
<keyword evidence="5" id="KW-0560">Oxidoreductase</keyword>
<dbReference type="InterPro" id="IPR012675">
    <property type="entry name" value="Beta-grasp_dom_sf"/>
</dbReference>
<dbReference type="GO" id="GO:0016491">
    <property type="term" value="F:oxidoreductase activity"/>
    <property type="evidence" value="ECO:0007669"/>
    <property type="project" value="UniProtKB-KW"/>
</dbReference>
<dbReference type="EMBL" id="WUEK01000003">
    <property type="protein sequence ID" value="MXG89215.1"/>
    <property type="molecule type" value="Genomic_DNA"/>
</dbReference>
<evidence type="ECO:0000256" key="7">
    <source>
        <dbReference type="ARBA" id="ARBA00023014"/>
    </source>
</evidence>
<dbReference type="GO" id="GO:0046872">
    <property type="term" value="F:metal ion binding"/>
    <property type="evidence" value="ECO:0007669"/>
    <property type="project" value="UniProtKB-KW"/>
</dbReference>
<keyword evidence="7" id="KW-0411">Iron-sulfur</keyword>
<dbReference type="Pfam" id="PF22290">
    <property type="entry name" value="DmmA-like_N"/>
    <property type="match status" value="1"/>
</dbReference>
<name>A0A6L7EXZ7_9ACTN</name>
<evidence type="ECO:0000259" key="8">
    <source>
        <dbReference type="PROSITE" id="PS51085"/>
    </source>
</evidence>